<sequence length="893" mass="102526">MASRRSGYESLVRRHQLQSLLTRSFDSADENVVDQPISADESTREKGMSVGGSQQARAYGNEEIGRIASAIEESVPWSSGILDVFWPRIEAAPGPLTAHDGPRPERPRPDKKSTDLTKVTEEYEEEMRKKKQRERDAKDEEERRRIEDNDRRERQMESEAMERSLEFTATTERMRAMFFGRPAQQIRLLKRDCQIERNKAEYYCSAWTHLMEDSQEERQIQIDIIHRATKQKSDAAARADSLRGKEKGARQAALYLKGCQLHDASEKSRIAADQFGAEAADEEQKARIARAELEDAEENKLIEEEKINACKVQIKYNQKLAKKALEEAIQRERDEIRAVMDEEDRLIKARPTFDDLLANNAPLSSLAKSYQDDIDKIDRRLALIAMEQEMFCPSYLVGTPTQTSFLGKGKSKPVTIFVAARAKSVPVDGKKYEILERDFEWIDEKQTPGTTCLGRRGVEENGLLFQRSIVVTAAQELCNPFKSEELLLSQTESLQLSGNQKNWIKLVKLSLFERIDFPKLSAAENQILRDAQVNAKVDAQERWRNFGRENLNEMQTCISITSDYFAKDDLFISRANFKSKQAKTLLDKKLFGRMWEQKTCITARTRLHLATKADEIVQMLEKDQMEKNHEPEPKSSAPGSSNIVKLDRVTVRLRHCPKHLWRTTYTERGKAKPLLSVLNNSSFLGPKLSGYLPVSVPNLHVDDKSADGIDDVDGRPRLYAIISDVKVDLNRPVKKGADLIVLRVFDERKMTPEMRNRAAANKRKGPPGPETTDKTRPWELASITIKSPADGKFTGLCPAVWKQKEFESAKIRNDLQLFDWNKPKTHGYLDHTWLADEKSTTSDDLLHSYNLKVFSFEKIAFIEQSEDKWQDRILPVFEWPDIFFKDFNHFFVR</sequence>
<evidence type="ECO:0000256" key="2">
    <source>
        <dbReference type="SAM" id="MobiDB-lite"/>
    </source>
</evidence>
<gene>
    <name evidence="3" type="ORF">CCUR1050_LOCUS29874</name>
</gene>
<protein>
    <submittedName>
        <fullName evidence="3">Uncharacterized protein</fullName>
    </submittedName>
</protein>
<dbReference type="AlphaFoldDB" id="A0A7S0N0M0"/>
<feature type="region of interest" description="Disordered" evidence="2">
    <location>
        <begin position="755"/>
        <end position="775"/>
    </location>
</feature>
<feature type="region of interest" description="Disordered" evidence="2">
    <location>
        <begin position="23"/>
        <end position="58"/>
    </location>
</feature>
<feature type="region of interest" description="Disordered" evidence="2">
    <location>
        <begin position="93"/>
        <end position="162"/>
    </location>
</feature>
<proteinExistence type="predicted"/>
<dbReference type="EMBL" id="HBEZ01054469">
    <property type="protein sequence ID" value="CAD8656768.1"/>
    <property type="molecule type" value="Transcribed_RNA"/>
</dbReference>
<reference evidence="3" key="1">
    <citation type="submission" date="2021-01" db="EMBL/GenBank/DDBJ databases">
        <authorList>
            <person name="Corre E."/>
            <person name="Pelletier E."/>
            <person name="Niang G."/>
            <person name="Scheremetjew M."/>
            <person name="Finn R."/>
            <person name="Kale V."/>
            <person name="Holt S."/>
            <person name="Cochrane G."/>
            <person name="Meng A."/>
            <person name="Brown T."/>
            <person name="Cohen L."/>
        </authorList>
    </citation>
    <scope>NUCLEOTIDE SEQUENCE</scope>
    <source>
        <strain evidence="3">CCAP979/52</strain>
    </source>
</reference>
<feature type="compositionally biased region" description="Basic and acidic residues" evidence="2">
    <location>
        <begin position="133"/>
        <end position="162"/>
    </location>
</feature>
<organism evidence="3">
    <name type="scientific">Cryptomonas curvata</name>
    <dbReference type="NCBI Taxonomy" id="233186"/>
    <lineage>
        <taxon>Eukaryota</taxon>
        <taxon>Cryptophyceae</taxon>
        <taxon>Cryptomonadales</taxon>
        <taxon>Cryptomonadaceae</taxon>
        <taxon>Cryptomonas</taxon>
    </lineage>
</organism>
<keyword evidence="1" id="KW-0175">Coiled coil</keyword>
<evidence type="ECO:0000256" key="1">
    <source>
        <dbReference type="SAM" id="Coils"/>
    </source>
</evidence>
<feature type="coiled-coil region" evidence="1">
    <location>
        <begin position="279"/>
        <end position="342"/>
    </location>
</feature>
<evidence type="ECO:0000313" key="3">
    <source>
        <dbReference type="EMBL" id="CAD8656768.1"/>
    </source>
</evidence>
<feature type="compositionally biased region" description="Basic and acidic residues" evidence="2">
    <location>
        <begin position="100"/>
        <end position="121"/>
    </location>
</feature>
<accession>A0A7S0N0M0</accession>
<name>A0A7S0N0M0_9CRYP</name>